<reference evidence="2" key="1">
    <citation type="journal article" date="2017" name="Nature">
        <title>The sunflower genome provides insights into oil metabolism, flowering and Asterid evolution.</title>
        <authorList>
            <person name="Badouin H."/>
            <person name="Gouzy J."/>
            <person name="Grassa C.J."/>
            <person name="Murat F."/>
            <person name="Staton S.E."/>
            <person name="Cottret L."/>
            <person name="Lelandais-Briere C."/>
            <person name="Owens G.L."/>
            <person name="Carrere S."/>
            <person name="Mayjonade B."/>
            <person name="Legrand L."/>
            <person name="Gill N."/>
            <person name="Kane N.C."/>
            <person name="Bowers J.E."/>
            <person name="Hubner S."/>
            <person name="Bellec A."/>
            <person name="Berard A."/>
            <person name="Berges H."/>
            <person name="Blanchet N."/>
            <person name="Boniface M.C."/>
            <person name="Brunel D."/>
            <person name="Catrice O."/>
            <person name="Chaidir N."/>
            <person name="Claudel C."/>
            <person name="Donnadieu C."/>
            <person name="Faraut T."/>
            <person name="Fievet G."/>
            <person name="Helmstetter N."/>
            <person name="King M."/>
            <person name="Knapp S.J."/>
            <person name="Lai Z."/>
            <person name="Le Paslier M.C."/>
            <person name="Lippi Y."/>
            <person name="Lorenzon L."/>
            <person name="Mandel J.R."/>
            <person name="Marage G."/>
            <person name="Marchand G."/>
            <person name="Marquand E."/>
            <person name="Bret-Mestries E."/>
            <person name="Morien E."/>
            <person name="Nambeesan S."/>
            <person name="Nguyen T."/>
            <person name="Pegot-Espagnet P."/>
            <person name="Pouilly N."/>
            <person name="Raftis F."/>
            <person name="Sallet E."/>
            <person name="Schiex T."/>
            <person name="Thomas J."/>
            <person name="Vandecasteele C."/>
            <person name="Vares D."/>
            <person name="Vear F."/>
            <person name="Vautrin S."/>
            <person name="Crespi M."/>
            <person name="Mangin B."/>
            <person name="Burke J.M."/>
            <person name="Salse J."/>
            <person name="Munos S."/>
            <person name="Vincourt P."/>
            <person name="Rieseberg L.H."/>
            <person name="Langlade N.B."/>
        </authorList>
    </citation>
    <scope>NUCLEOTIDE SEQUENCE</scope>
    <source>
        <tissue evidence="2">Leaves</tissue>
    </source>
</reference>
<feature type="compositionally biased region" description="Acidic residues" evidence="1">
    <location>
        <begin position="94"/>
        <end position="105"/>
    </location>
</feature>
<accession>A0A9K3N7K8</accession>
<keyword evidence="3" id="KW-1185">Reference proteome</keyword>
<dbReference type="AlphaFoldDB" id="A0A9K3N7K8"/>
<dbReference type="Gramene" id="mRNA:HanXRQr2_Chr09g0381371">
    <property type="protein sequence ID" value="CDS:HanXRQr2_Chr09g0381371.1"/>
    <property type="gene ID" value="HanXRQr2_Chr09g0381371"/>
</dbReference>
<name>A0A9K3N7K8_HELAN</name>
<comment type="caution">
    <text evidence="2">The sequence shown here is derived from an EMBL/GenBank/DDBJ whole genome shotgun (WGS) entry which is preliminary data.</text>
</comment>
<dbReference type="EMBL" id="MNCJ02000324">
    <property type="protein sequence ID" value="KAF5790281.1"/>
    <property type="molecule type" value="Genomic_DNA"/>
</dbReference>
<organism evidence="2 3">
    <name type="scientific">Helianthus annuus</name>
    <name type="common">Common sunflower</name>
    <dbReference type="NCBI Taxonomy" id="4232"/>
    <lineage>
        <taxon>Eukaryota</taxon>
        <taxon>Viridiplantae</taxon>
        <taxon>Streptophyta</taxon>
        <taxon>Embryophyta</taxon>
        <taxon>Tracheophyta</taxon>
        <taxon>Spermatophyta</taxon>
        <taxon>Magnoliopsida</taxon>
        <taxon>eudicotyledons</taxon>
        <taxon>Gunneridae</taxon>
        <taxon>Pentapetalae</taxon>
        <taxon>asterids</taxon>
        <taxon>campanulids</taxon>
        <taxon>Asterales</taxon>
        <taxon>Asteraceae</taxon>
        <taxon>Asteroideae</taxon>
        <taxon>Heliantheae alliance</taxon>
        <taxon>Heliantheae</taxon>
        <taxon>Helianthus</taxon>
    </lineage>
</organism>
<proteinExistence type="predicted"/>
<evidence type="ECO:0000313" key="2">
    <source>
        <dbReference type="EMBL" id="KAF5790281.1"/>
    </source>
</evidence>
<dbReference type="Proteomes" id="UP000215914">
    <property type="component" value="Unassembled WGS sequence"/>
</dbReference>
<evidence type="ECO:0000256" key="1">
    <source>
        <dbReference type="SAM" id="MobiDB-lite"/>
    </source>
</evidence>
<evidence type="ECO:0000313" key="3">
    <source>
        <dbReference type="Proteomes" id="UP000215914"/>
    </source>
</evidence>
<sequence length="213" mass="24182">MYMMNKVLENLIGKSVEQRFEEIELDEVRARCKAEIEAEMKKKGKGVQVEVVIEVTERAIVPSIVSESPIQNPSPISSVFGEFDDDVVDDIIDDDEEDDEIEDNDEVRKDDADDVYSASSHDDDDGNDDDDQGSTGIKVTEASTEENVDDYLHDDVNEEPENAKSEGEHDDTKNVDESDDHVTRLFLRLEHNVEEGEIMHTYTMDEIIKMTHV</sequence>
<feature type="compositionally biased region" description="Basic and acidic residues" evidence="1">
    <location>
        <begin position="150"/>
        <end position="179"/>
    </location>
</feature>
<protein>
    <submittedName>
        <fullName evidence="2">Uncharacterized protein</fullName>
    </submittedName>
</protein>
<feature type="compositionally biased region" description="Acidic residues" evidence="1">
    <location>
        <begin position="122"/>
        <end position="132"/>
    </location>
</feature>
<reference evidence="2" key="2">
    <citation type="submission" date="2020-06" db="EMBL/GenBank/DDBJ databases">
        <title>Helianthus annuus Genome sequencing and assembly Release 2.</title>
        <authorList>
            <person name="Gouzy J."/>
            <person name="Langlade N."/>
            <person name="Munos S."/>
        </authorList>
    </citation>
    <scope>NUCLEOTIDE SEQUENCE</scope>
    <source>
        <tissue evidence="2">Leaves</tissue>
    </source>
</reference>
<feature type="region of interest" description="Disordered" evidence="1">
    <location>
        <begin position="94"/>
        <end position="179"/>
    </location>
</feature>
<gene>
    <name evidence="2" type="ORF">HanXRQr2_Chr09g0381371</name>
</gene>